<evidence type="ECO:0000313" key="3">
    <source>
        <dbReference type="Proteomes" id="UP000177565"/>
    </source>
</evidence>
<sequence>MTLRKEKKSYTRDVATFALAFAILWFVGSQSLVHASVTINPNPLSECSDLIDNDSDGFIDFVPVVGSDGNGPDPDCENIFDESEGAGSPAISECQNALDDDGDGFVDSSDPNCHTDGNPTNSDSYNSNGSESGDLPVCWNGIDDDGDGFTDWAPLEGGDPGCSTPTDGNEVDDPVPPPSEVENTLTLCTDLIDNDGDDLIDLADPNCSSFRPTLTVTKVVINDNTGTSTVNDFPLFVGTTPVTSSATTTFTPGTYSVSETSNSAYAASFSGNCDVTGNITLVPGDVKICTITNNDVPPTSPLPAACADGTDNDGDGLTDSADAGCTDATDNDESNPPPSSGGSGPTSEESTTPPPSGGGGNGPLGALGGGGGGIGLSASIGAVLGVSAEQCSSYLTGYIHYGRKNDREQVLRLQRFLRDIEGFTAVTETGIYDNASLAAVHTFQKKYASTILTPWGATRSTGFVYHTTRKAINEIYCNFTKDFSLTADQLAEIARIKALGDAYQPPSLTTPQMPAVSTKPDAPEEINAPTASSGKAESPTESAGDSALNKDSLWSKIWNRIFKR</sequence>
<feature type="region of interest" description="Disordered" evidence="1">
    <location>
        <begin position="97"/>
        <end position="132"/>
    </location>
</feature>
<feature type="compositionally biased region" description="Polar residues" evidence="1">
    <location>
        <begin position="529"/>
        <end position="543"/>
    </location>
</feature>
<organism evidence="2 3">
    <name type="scientific">Candidatus Taylorbacteria bacterium RIFCSPHIGHO2_02_FULL_46_13</name>
    <dbReference type="NCBI Taxonomy" id="1802312"/>
    <lineage>
        <taxon>Bacteria</taxon>
        <taxon>Candidatus Tayloriibacteriota</taxon>
    </lineage>
</organism>
<dbReference type="Gene3D" id="1.10.101.10">
    <property type="entry name" value="PGBD-like superfamily/PGBD"/>
    <property type="match status" value="1"/>
</dbReference>
<reference evidence="2 3" key="1">
    <citation type="journal article" date="2016" name="Nat. Commun.">
        <title>Thousands of microbial genomes shed light on interconnected biogeochemical processes in an aquifer system.</title>
        <authorList>
            <person name="Anantharaman K."/>
            <person name="Brown C.T."/>
            <person name="Hug L.A."/>
            <person name="Sharon I."/>
            <person name="Castelle C.J."/>
            <person name="Probst A.J."/>
            <person name="Thomas B.C."/>
            <person name="Singh A."/>
            <person name="Wilkins M.J."/>
            <person name="Karaoz U."/>
            <person name="Brodie E.L."/>
            <person name="Williams K.H."/>
            <person name="Hubbard S.S."/>
            <person name="Banfield J.F."/>
        </authorList>
    </citation>
    <scope>NUCLEOTIDE SEQUENCE [LARGE SCALE GENOMIC DNA]</scope>
</reference>
<gene>
    <name evidence="2" type="ORF">A3C06_04205</name>
</gene>
<evidence type="ECO:0000256" key="1">
    <source>
        <dbReference type="SAM" id="MobiDB-lite"/>
    </source>
</evidence>
<dbReference type="STRING" id="1802312.A3C06_04205"/>
<feature type="region of interest" description="Disordered" evidence="1">
    <location>
        <begin position="505"/>
        <end position="547"/>
    </location>
</feature>
<evidence type="ECO:0008006" key="4">
    <source>
        <dbReference type="Google" id="ProtNLM"/>
    </source>
</evidence>
<proteinExistence type="predicted"/>
<feature type="compositionally biased region" description="Gly residues" evidence="1">
    <location>
        <begin position="357"/>
        <end position="366"/>
    </location>
</feature>
<comment type="caution">
    <text evidence="2">The sequence shown here is derived from an EMBL/GenBank/DDBJ whole genome shotgun (WGS) entry which is preliminary data.</text>
</comment>
<name>A0A1G2MTX8_9BACT</name>
<feature type="compositionally biased region" description="Polar residues" evidence="1">
    <location>
        <begin position="111"/>
        <end position="131"/>
    </location>
</feature>
<dbReference type="AlphaFoldDB" id="A0A1G2MTX8"/>
<evidence type="ECO:0000313" key="2">
    <source>
        <dbReference type="EMBL" id="OHA27358.1"/>
    </source>
</evidence>
<dbReference type="Gene3D" id="2.40.160.150">
    <property type="match status" value="1"/>
</dbReference>
<protein>
    <recommendedName>
        <fullName evidence="4">Peptidoglycan binding-like domain-containing protein</fullName>
    </recommendedName>
</protein>
<accession>A0A1G2MTX8</accession>
<dbReference type="InterPro" id="IPR036366">
    <property type="entry name" value="PGBDSf"/>
</dbReference>
<feature type="region of interest" description="Disordered" evidence="1">
    <location>
        <begin position="299"/>
        <end position="366"/>
    </location>
</feature>
<dbReference type="Proteomes" id="UP000177565">
    <property type="component" value="Unassembled WGS sequence"/>
</dbReference>
<dbReference type="EMBL" id="MHRQ01000005">
    <property type="protein sequence ID" value="OHA27358.1"/>
    <property type="molecule type" value="Genomic_DNA"/>
</dbReference>